<evidence type="ECO:0000259" key="14">
    <source>
        <dbReference type="Pfam" id="PF16900"/>
    </source>
</evidence>
<keyword evidence="4 9" id="KW-0479">Metal-binding</keyword>
<dbReference type="Pfam" id="PF08646">
    <property type="entry name" value="Rep_fac-A_C"/>
    <property type="match status" value="1"/>
</dbReference>
<feature type="domain" description="OB" evidence="11">
    <location>
        <begin position="215"/>
        <end position="295"/>
    </location>
</feature>
<dbReference type="FunFam" id="2.40.50.140:FF:000064">
    <property type="entry name" value="Replication protein A subunit"/>
    <property type="match status" value="1"/>
</dbReference>
<dbReference type="InterPro" id="IPR004365">
    <property type="entry name" value="NA-bd_OB_tRNA"/>
</dbReference>
<protein>
    <recommendedName>
        <fullName evidence="9">Replication protein A subunit</fullName>
    </recommendedName>
</protein>
<dbReference type="EMBL" id="JANBOH010000110">
    <property type="protein sequence ID" value="KAJ1645351.1"/>
    <property type="molecule type" value="Genomic_DNA"/>
</dbReference>
<dbReference type="GO" id="GO:0008270">
    <property type="term" value="F:zinc ion binding"/>
    <property type="evidence" value="ECO:0007669"/>
    <property type="project" value="UniProtKB-KW"/>
</dbReference>
<dbReference type="InterPro" id="IPR047192">
    <property type="entry name" value="Euk_RPA1_DBD_C"/>
</dbReference>
<dbReference type="Proteomes" id="UP001145021">
    <property type="component" value="Unassembled WGS sequence"/>
</dbReference>
<comment type="function">
    <text evidence="9">As part of the replication protein A (RPA/RP-A), a single-stranded DNA-binding heterotrimeric complex, may play an essential role in DNA replication, recombination and repair. Binds and stabilizes single-stranded DNA intermediates, preventing complementary DNA reannealing and recruiting different proteins involved in DNA metabolism.</text>
</comment>
<proteinExistence type="inferred from homology"/>
<name>A0A9W7XKZ0_9FUNG</name>
<dbReference type="AlphaFoldDB" id="A0A9W7XKZ0"/>
<dbReference type="FunFam" id="2.40.50.140:FF:000090">
    <property type="entry name" value="Replication protein A subunit"/>
    <property type="match status" value="1"/>
</dbReference>
<dbReference type="InterPro" id="IPR007199">
    <property type="entry name" value="Rep_factor-A_N"/>
</dbReference>
<dbReference type="Pfam" id="PF16900">
    <property type="entry name" value="REPA_OB_2"/>
    <property type="match status" value="1"/>
</dbReference>
<evidence type="ECO:0000256" key="8">
    <source>
        <dbReference type="ARBA" id="ARBA00023242"/>
    </source>
</evidence>
<evidence type="ECO:0000313" key="16">
    <source>
        <dbReference type="Proteomes" id="UP001145021"/>
    </source>
</evidence>
<evidence type="ECO:0000256" key="2">
    <source>
        <dbReference type="ARBA" id="ARBA00005690"/>
    </source>
</evidence>
<evidence type="ECO:0000259" key="12">
    <source>
        <dbReference type="Pfam" id="PF04057"/>
    </source>
</evidence>
<dbReference type="GO" id="GO:0003677">
    <property type="term" value="F:DNA binding"/>
    <property type="evidence" value="ECO:0007669"/>
    <property type="project" value="UniProtKB-KW"/>
</dbReference>
<dbReference type="NCBIfam" id="TIGR00617">
    <property type="entry name" value="rpa1"/>
    <property type="match status" value="1"/>
</dbReference>
<evidence type="ECO:0000256" key="1">
    <source>
        <dbReference type="ARBA" id="ARBA00004123"/>
    </source>
</evidence>
<feature type="compositionally biased region" description="Low complexity" evidence="10">
    <location>
        <begin position="127"/>
        <end position="176"/>
    </location>
</feature>
<keyword evidence="3 9" id="KW-0235">DNA replication</keyword>
<dbReference type="CDD" id="cd04475">
    <property type="entry name" value="RPA1_DBD_B"/>
    <property type="match status" value="1"/>
</dbReference>
<dbReference type="GO" id="GO:0006281">
    <property type="term" value="P:DNA repair"/>
    <property type="evidence" value="ECO:0007669"/>
    <property type="project" value="InterPro"/>
</dbReference>
<feature type="region of interest" description="Disordered" evidence="10">
    <location>
        <begin position="121"/>
        <end position="187"/>
    </location>
</feature>
<evidence type="ECO:0000313" key="15">
    <source>
        <dbReference type="EMBL" id="KAJ1645351.1"/>
    </source>
</evidence>
<dbReference type="Gene3D" id="2.40.50.140">
    <property type="entry name" value="Nucleic acid-binding proteins"/>
    <property type="match status" value="4"/>
</dbReference>
<keyword evidence="6 9" id="KW-0862">Zinc</keyword>
<feature type="domain" description="Replication factor-A protein 1 N-terminal" evidence="12">
    <location>
        <begin position="5"/>
        <end position="83"/>
    </location>
</feature>
<keyword evidence="8 9" id="KW-0539">Nucleus</keyword>
<dbReference type="GO" id="GO:0007004">
    <property type="term" value="P:telomere maintenance via telomerase"/>
    <property type="evidence" value="ECO:0007669"/>
    <property type="project" value="UniProtKB-ARBA"/>
</dbReference>
<keyword evidence="5 9" id="KW-0863">Zinc-finger</keyword>
<gene>
    <name evidence="15" type="primary">RFA1</name>
    <name evidence="15" type="ORF">LPJ64_003054</name>
</gene>
<keyword evidence="7 9" id="KW-0238">DNA-binding</keyword>
<organism evidence="15 16">
    <name type="scientific">Coemansia asiatica</name>
    <dbReference type="NCBI Taxonomy" id="1052880"/>
    <lineage>
        <taxon>Eukaryota</taxon>
        <taxon>Fungi</taxon>
        <taxon>Fungi incertae sedis</taxon>
        <taxon>Zoopagomycota</taxon>
        <taxon>Kickxellomycotina</taxon>
        <taxon>Kickxellomycetes</taxon>
        <taxon>Kickxellales</taxon>
        <taxon>Kickxellaceae</taxon>
        <taxon>Coemansia</taxon>
    </lineage>
</organism>
<dbReference type="CDD" id="cd04474">
    <property type="entry name" value="RPA1_DBD_A"/>
    <property type="match status" value="1"/>
</dbReference>
<feature type="domain" description="Replication factor A C-terminal" evidence="13">
    <location>
        <begin position="483"/>
        <end position="631"/>
    </location>
</feature>
<evidence type="ECO:0000256" key="3">
    <source>
        <dbReference type="ARBA" id="ARBA00022705"/>
    </source>
</evidence>
<dbReference type="InterPro" id="IPR012340">
    <property type="entry name" value="NA-bd_OB-fold"/>
</dbReference>
<dbReference type="GO" id="GO:0005662">
    <property type="term" value="C:DNA replication factor A complex"/>
    <property type="evidence" value="ECO:0007669"/>
    <property type="project" value="UniProtKB-ARBA"/>
</dbReference>
<keyword evidence="16" id="KW-1185">Reference proteome</keyword>
<evidence type="ECO:0000256" key="10">
    <source>
        <dbReference type="SAM" id="MobiDB-lite"/>
    </source>
</evidence>
<dbReference type="CDD" id="cd04476">
    <property type="entry name" value="RPA1_DBD_C"/>
    <property type="match status" value="1"/>
</dbReference>
<evidence type="ECO:0000256" key="4">
    <source>
        <dbReference type="ARBA" id="ARBA00022723"/>
    </source>
</evidence>
<evidence type="ECO:0000256" key="9">
    <source>
        <dbReference type="RuleBase" id="RU364130"/>
    </source>
</evidence>
<dbReference type="GO" id="GO:0006310">
    <property type="term" value="P:DNA recombination"/>
    <property type="evidence" value="ECO:0007669"/>
    <property type="project" value="InterPro"/>
</dbReference>
<feature type="domain" description="Replication protein A OB" evidence="14">
    <location>
        <begin position="324"/>
        <end position="421"/>
    </location>
</feature>
<dbReference type="SUPFAM" id="SSF50249">
    <property type="entry name" value="Nucleic acid-binding proteins"/>
    <property type="match status" value="4"/>
</dbReference>
<evidence type="ECO:0000256" key="5">
    <source>
        <dbReference type="ARBA" id="ARBA00022771"/>
    </source>
</evidence>
<comment type="subcellular location">
    <subcellularLocation>
        <location evidence="1 9">Nucleus</location>
    </subcellularLocation>
</comment>
<comment type="caution">
    <text evidence="15">The sequence shown here is derived from an EMBL/GenBank/DDBJ whole genome shotgun (WGS) entry which is preliminary data.</text>
</comment>
<evidence type="ECO:0000256" key="6">
    <source>
        <dbReference type="ARBA" id="ARBA00022833"/>
    </source>
</evidence>
<evidence type="ECO:0000259" key="13">
    <source>
        <dbReference type="Pfam" id="PF08646"/>
    </source>
</evidence>
<dbReference type="InterPro" id="IPR031657">
    <property type="entry name" value="REPA_OB_2"/>
</dbReference>
<dbReference type="PANTHER" id="PTHR47165">
    <property type="entry name" value="OS03G0429900 PROTEIN"/>
    <property type="match status" value="1"/>
</dbReference>
<comment type="subunit">
    <text evidence="9">Component of the heterotrimeric canonical replication protein A complex (RPA).</text>
</comment>
<comment type="similarity">
    <text evidence="2 9">Belongs to the replication factor A protein 1 family.</text>
</comment>
<dbReference type="InterPro" id="IPR004591">
    <property type="entry name" value="Rfa1"/>
</dbReference>
<evidence type="ECO:0000256" key="7">
    <source>
        <dbReference type="ARBA" id="ARBA00023125"/>
    </source>
</evidence>
<dbReference type="PANTHER" id="PTHR47165:SF4">
    <property type="entry name" value="OS03G0429900 PROTEIN"/>
    <property type="match status" value="1"/>
</dbReference>
<sequence length="641" mass="70690">MSFELSAGEIARLNTIDGNCPISQPLVLQVISNIQPFGNQTPLRYRCMVSDGESTAIAVLSNTMIPLVDENKIMRYTVLRIKKGNSTKKERPNEPPMVFLIVMDADILETLSERIQSQGKGIGTAAGAGSSAGACASAGAGAGAPGQSFHQQQQHYQQQQPQQQHFQQQQQQQSSFMSRMEDTKPSFGASMAPIHTGAPPTVHPIVDLNPYHSKWTIRARVSQKSAIKSWNKPNSSGRLFSVNLLDESGEIRATTFTNQVDRFYPMLEMGKVYYVSNAQVKMARQQFSNVNNQYELTFDDSTVIELCQEQAGVPQEHFDFIPLASLSKFEKNHVVDVLAVVKSVGDLNEITPKSGGDKKMIKRDLVLVDKSGFQVRATLWGDDAQSFSAGSEPVVAFKGFRVGDFGGRSLSLASMGSYTVNPDIPEAHQLRGWYDASGRSLGYQSFGSMGGSSGDMSERNDAQLKTMAQVRVENLGGGANADYFTLKGTIVYIRTNNLSYPACPSEGCNRKVVEDSSTGQWGCEKCARSYPAPEYRYIFSINVSDETGQAWLQCFSEVGQLILGQSANTMKQYEADPASSSQFKKVIDDATFKEYKFRCKARTEQFNETSRVRISVVSAYPVDYVSETKRLSKLIDSFSQQ</sequence>
<reference evidence="15" key="1">
    <citation type="submission" date="2022-07" db="EMBL/GenBank/DDBJ databases">
        <title>Phylogenomic reconstructions and comparative analyses of Kickxellomycotina fungi.</title>
        <authorList>
            <person name="Reynolds N.K."/>
            <person name="Stajich J.E."/>
            <person name="Barry K."/>
            <person name="Grigoriev I.V."/>
            <person name="Crous P."/>
            <person name="Smith M.E."/>
        </authorList>
    </citation>
    <scope>NUCLEOTIDE SEQUENCE</scope>
    <source>
        <strain evidence="15">NBRC 105413</strain>
    </source>
</reference>
<dbReference type="Pfam" id="PF04057">
    <property type="entry name" value="Rep-A_N"/>
    <property type="match status" value="1"/>
</dbReference>
<dbReference type="Pfam" id="PF01336">
    <property type="entry name" value="tRNA_anti-codon"/>
    <property type="match status" value="1"/>
</dbReference>
<dbReference type="FunFam" id="2.40.50.140:FF:000041">
    <property type="entry name" value="Replication protein A subunit"/>
    <property type="match status" value="1"/>
</dbReference>
<dbReference type="InterPro" id="IPR013955">
    <property type="entry name" value="Rep_factor-A_C"/>
</dbReference>
<dbReference type="GO" id="GO:0000781">
    <property type="term" value="C:chromosome, telomeric region"/>
    <property type="evidence" value="ECO:0007669"/>
    <property type="project" value="UniProtKB-ARBA"/>
</dbReference>
<evidence type="ECO:0000259" key="11">
    <source>
        <dbReference type="Pfam" id="PF01336"/>
    </source>
</evidence>
<accession>A0A9W7XKZ0</accession>
<dbReference type="GO" id="GO:0006260">
    <property type="term" value="P:DNA replication"/>
    <property type="evidence" value="ECO:0007669"/>
    <property type="project" value="UniProtKB-KW"/>
</dbReference>